<dbReference type="SUPFAM" id="SSF46785">
    <property type="entry name" value="Winged helix' DNA-binding domain"/>
    <property type="match status" value="1"/>
</dbReference>
<dbReference type="InterPro" id="IPR036388">
    <property type="entry name" value="WH-like_DNA-bd_sf"/>
</dbReference>
<name>A0A7L5DVT1_9SPHI</name>
<evidence type="ECO:0000259" key="1">
    <source>
        <dbReference type="Pfam" id="PF00126"/>
    </source>
</evidence>
<dbReference type="PANTHER" id="PTHR30432">
    <property type="entry name" value="TRANSCRIPTIONAL REGULATOR MODE"/>
    <property type="match status" value="1"/>
</dbReference>
<evidence type="ECO:0000313" key="2">
    <source>
        <dbReference type="EMBL" id="QJD95200.1"/>
    </source>
</evidence>
<dbReference type="EMBL" id="CP051682">
    <property type="protein sequence ID" value="QJD95200.1"/>
    <property type="molecule type" value="Genomic_DNA"/>
</dbReference>
<proteinExistence type="predicted"/>
<feature type="domain" description="HTH lysR-type" evidence="1">
    <location>
        <begin position="24"/>
        <end position="84"/>
    </location>
</feature>
<dbReference type="Gene3D" id="1.10.10.10">
    <property type="entry name" value="Winged helix-like DNA-binding domain superfamily/Winged helix DNA-binding domain"/>
    <property type="match status" value="1"/>
</dbReference>
<evidence type="ECO:0000313" key="3">
    <source>
        <dbReference type="Proteomes" id="UP000503278"/>
    </source>
</evidence>
<gene>
    <name evidence="2" type="ORF">HH214_04560</name>
</gene>
<organism evidence="2 3">
    <name type="scientific">Mucilaginibacter robiniae</name>
    <dbReference type="NCBI Taxonomy" id="2728022"/>
    <lineage>
        <taxon>Bacteria</taxon>
        <taxon>Pseudomonadati</taxon>
        <taxon>Bacteroidota</taxon>
        <taxon>Sphingobacteriia</taxon>
        <taxon>Sphingobacteriales</taxon>
        <taxon>Sphingobacteriaceae</taxon>
        <taxon>Mucilaginibacter</taxon>
    </lineage>
</organism>
<reference evidence="2 3" key="1">
    <citation type="submission" date="2020-04" db="EMBL/GenBank/DDBJ databases">
        <title>Genome sequencing of novel species.</title>
        <authorList>
            <person name="Heo J."/>
            <person name="Kim S.-J."/>
            <person name="Kim J.-S."/>
            <person name="Hong S.-B."/>
            <person name="Kwon S.-W."/>
        </authorList>
    </citation>
    <scope>NUCLEOTIDE SEQUENCE [LARGE SCALE GENOMIC DNA]</scope>
    <source>
        <strain evidence="2 3">F39-2</strain>
    </source>
</reference>
<dbReference type="InterPro" id="IPR000847">
    <property type="entry name" value="LysR_HTH_N"/>
</dbReference>
<protein>
    <submittedName>
        <fullName evidence="2">LysR family transcriptional regulator</fullName>
    </submittedName>
</protein>
<dbReference type="AlphaFoldDB" id="A0A7L5DVT1"/>
<dbReference type="InterPro" id="IPR051815">
    <property type="entry name" value="Molybdate_resp_trans_reg"/>
</dbReference>
<dbReference type="PANTHER" id="PTHR30432:SF1">
    <property type="entry name" value="DNA-BINDING TRANSCRIPTIONAL DUAL REGULATOR MODE"/>
    <property type="match status" value="1"/>
</dbReference>
<dbReference type="KEGG" id="mrob:HH214_04560"/>
<keyword evidence="3" id="KW-1185">Reference proteome</keyword>
<dbReference type="Proteomes" id="UP000503278">
    <property type="component" value="Chromosome"/>
</dbReference>
<dbReference type="GO" id="GO:0003700">
    <property type="term" value="F:DNA-binding transcription factor activity"/>
    <property type="evidence" value="ECO:0007669"/>
    <property type="project" value="InterPro"/>
</dbReference>
<accession>A0A7L5DVT1</accession>
<dbReference type="Pfam" id="PF00126">
    <property type="entry name" value="HTH_1"/>
    <property type="match status" value="1"/>
</dbReference>
<sequence length="111" mass="12424">MELKLNGRIWVETEGGPTLGPGRIELLERIQQSGSIRQAAMQMGMSYRQAWQLIDHMNTHLKAPVVISHRGGKGGGWAEVTPAGLEVIQEFKLLYQKFHEFLAQTGLGLHF</sequence>
<dbReference type="RefSeq" id="WP_169606217.1">
    <property type="nucleotide sequence ID" value="NZ_CP051682.1"/>
</dbReference>
<dbReference type="InterPro" id="IPR036390">
    <property type="entry name" value="WH_DNA-bd_sf"/>
</dbReference>